<feature type="region of interest" description="Disordered" evidence="1">
    <location>
        <begin position="67"/>
        <end position="132"/>
    </location>
</feature>
<sequence length="349" mass="39468">MKQQDVFKKIGGIITEINEQYEYLQSVNGISNDLELELLMANAHFLSDHIEILRKLNVQAAKAQEVAAREAPVPEVKPEPLIELKPEPGPETKPEPKNTPEPQYFQPFTSEPEEAEESVAEIEEEEEAPVFEFNIDNQIEAPEEEEAPEPEPAPAPIRHELTLEDIGEDWDEDEDENDQSEVETGLAPEEVKAVKAIPATPIPEPAKPTPAPEPVIEEPVAVHPKERPKQTPEPIAEKHTQIMVAEEEIITINQRMSAQMAATRVSDQLQQPINDLKGAITLNDKLLYIRELFNGYSLAYSEALDLMNRMQSFEEAQTFLKNSYATKNNWADKQAVADKFYALLQRRYL</sequence>
<feature type="compositionally biased region" description="Acidic residues" evidence="1">
    <location>
        <begin position="170"/>
        <end position="181"/>
    </location>
</feature>
<gene>
    <name evidence="2" type="ORF">HQ865_17715</name>
</gene>
<dbReference type="EMBL" id="CP054139">
    <property type="protein sequence ID" value="QKJ31523.1"/>
    <property type="molecule type" value="Genomic_DNA"/>
</dbReference>
<feature type="compositionally biased region" description="Acidic residues" evidence="1">
    <location>
        <begin position="111"/>
        <end position="129"/>
    </location>
</feature>
<reference evidence="2 3" key="1">
    <citation type="submission" date="2020-05" db="EMBL/GenBank/DDBJ databases">
        <title>Mucilaginibacter mali sp. nov.</title>
        <authorList>
            <person name="Kim H.S."/>
            <person name="Lee K.C."/>
            <person name="Suh M.K."/>
            <person name="Kim J.-S."/>
            <person name="Han K.-I."/>
            <person name="Eom M.K."/>
            <person name="Shin Y.K."/>
            <person name="Lee J.-S."/>
        </authorList>
    </citation>
    <scope>NUCLEOTIDE SEQUENCE [LARGE SCALE GENOMIC DNA]</scope>
    <source>
        <strain evidence="2 3">G2-14</strain>
    </source>
</reference>
<dbReference type="AlphaFoldDB" id="A0A7D4PW86"/>
<dbReference type="Proteomes" id="UP000505355">
    <property type="component" value="Chromosome"/>
</dbReference>
<proteinExistence type="predicted"/>
<dbReference type="KEGG" id="mmab:HQ865_17715"/>
<organism evidence="2 3">
    <name type="scientific">Mucilaginibacter mali</name>
    <dbReference type="NCBI Taxonomy" id="2740462"/>
    <lineage>
        <taxon>Bacteria</taxon>
        <taxon>Pseudomonadati</taxon>
        <taxon>Bacteroidota</taxon>
        <taxon>Sphingobacteriia</taxon>
        <taxon>Sphingobacteriales</taxon>
        <taxon>Sphingobacteriaceae</taxon>
        <taxon>Mucilaginibacter</taxon>
    </lineage>
</organism>
<evidence type="ECO:0000313" key="2">
    <source>
        <dbReference type="EMBL" id="QKJ31523.1"/>
    </source>
</evidence>
<name>A0A7D4PW86_9SPHI</name>
<feature type="compositionally biased region" description="Basic and acidic residues" evidence="1">
    <location>
        <begin position="76"/>
        <end position="98"/>
    </location>
</feature>
<evidence type="ECO:0000256" key="1">
    <source>
        <dbReference type="SAM" id="MobiDB-lite"/>
    </source>
</evidence>
<accession>A0A7D4PW86</accession>
<keyword evidence="3" id="KW-1185">Reference proteome</keyword>
<feature type="region of interest" description="Disordered" evidence="1">
    <location>
        <begin position="170"/>
        <end position="191"/>
    </location>
</feature>
<dbReference type="RefSeq" id="WP_173416183.1">
    <property type="nucleotide sequence ID" value="NZ_CP054139.1"/>
</dbReference>
<evidence type="ECO:0000313" key="3">
    <source>
        <dbReference type="Proteomes" id="UP000505355"/>
    </source>
</evidence>
<protein>
    <submittedName>
        <fullName evidence="2">Uncharacterized protein</fullName>
    </submittedName>
</protein>